<evidence type="ECO:0008006" key="4">
    <source>
        <dbReference type="Google" id="ProtNLM"/>
    </source>
</evidence>
<dbReference type="RefSeq" id="WP_377568805.1">
    <property type="nucleotide sequence ID" value="NZ_JBHTMP010000009.1"/>
</dbReference>
<dbReference type="Proteomes" id="UP001597260">
    <property type="component" value="Unassembled WGS sequence"/>
</dbReference>
<feature type="region of interest" description="Disordered" evidence="1">
    <location>
        <begin position="99"/>
        <end position="132"/>
    </location>
</feature>
<reference evidence="3" key="1">
    <citation type="journal article" date="2019" name="Int. J. Syst. Evol. Microbiol.">
        <title>The Global Catalogue of Microorganisms (GCM) 10K type strain sequencing project: providing services to taxonomists for standard genome sequencing and annotation.</title>
        <authorList>
            <consortium name="The Broad Institute Genomics Platform"/>
            <consortium name="The Broad Institute Genome Sequencing Center for Infectious Disease"/>
            <person name="Wu L."/>
            <person name="Ma J."/>
        </authorList>
    </citation>
    <scope>NUCLEOTIDE SEQUENCE [LARGE SCALE GENOMIC DNA]</scope>
    <source>
        <strain evidence="3">JCM 31037</strain>
    </source>
</reference>
<proteinExistence type="predicted"/>
<sequence>MAPLALARPLWAAVRRSMQVLTGLAMATLLLALGVSGGAAEAGRSSALSMMPPASAVAAVEVVDVVLVSHAGAALDHSDLDLADDQLHGGDRFPAVSVASADTAGQRPTTSTWEPDQGIFTRSIGQRAPPRE</sequence>
<keyword evidence="3" id="KW-1185">Reference proteome</keyword>
<protein>
    <recommendedName>
        <fullName evidence="4">Secreted protein</fullName>
    </recommendedName>
</protein>
<organism evidence="2 3">
    <name type="scientific">Micromonospora sonneratiae</name>
    <dbReference type="NCBI Taxonomy" id="1184706"/>
    <lineage>
        <taxon>Bacteria</taxon>
        <taxon>Bacillati</taxon>
        <taxon>Actinomycetota</taxon>
        <taxon>Actinomycetes</taxon>
        <taxon>Micromonosporales</taxon>
        <taxon>Micromonosporaceae</taxon>
        <taxon>Micromonospora</taxon>
    </lineage>
</organism>
<name>A0ABW3YB31_9ACTN</name>
<accession>A0ABW3YB31</accession>
<evidence type="ECO:0000313" key="2">
    <source>
        <dbReference type="EMBL" id="MFD1321060.1"/>
    </source>
</evidence>
<evidence type="ECO:0000256" key="1">
    <source>
        <dbReference type="SAM" id="MobiDB-lite"/>
    </source>
</evidence>
<dbReference type="EMBL" id="JBHTMP010000009">
    <property type="protein sequence ID" value="MFD1321060.1"/>
    <property type="molecule type" value="Genomic_DNA"/>
</dbReference>
<evidence type="ECO:0000313" key="3">
    <source>
        <dbReference type="Proteomes" id="UP001597260"/>
    </source>
</evidence>
<comment type="caution">
    <text evidence="2">The sequence shown here is derived from an EMBL/GenBank/DDBJ whole genome shotgun (WGS) entry which is preliminary data.</text>
</comment>
<gene>
    <name evidence="2" type="ORF">ACFQ4H_08165</name>
</gene>